<evidence type="ECO:0000313" key="3">
    <source>
        <dbReference type="Proteomes" id="UP000184114"/>
    </source>
</evidence>
<dbReference type="Proteomes" id="UP000184114">
    <property type="component" value="Unassembled WGS sequence"/>
</dbReference>
<reference evidence="3" key="1">
    <citation type="submission" date="2016-11" db="EMBL/GenBank/DDBJ databases">
        <authorList>
            <person name="Varghese N."/>
            <person name="Submissions S."/>
        </authorList>
    </citation>
    <scope>NUCLEOTIDE SEQUENCE [LARGE SCALE GENOMIC DNA]</scope>
    <source>
        <strain evidence="3">DSM 18095</strain>
    </source>
</reference>
<protein>
    <submittedName>
        <fullName evidence="2">Uncharacterized protein</fullName>
    </submittedName>
</protein>
<dbReference type="STRING" id="1123404.SAMN02745784_01439"/>
<evidence type="ECO:0000313" key="2">
    <source>
        <dbReference type="EMBL" id="SHE67858.1"/>
    </source>
</evidence>
<evidence type="ECO:0000256" key="1">
    <source>
        <dbReference type="SAM" id="Coils"/>
    </source>
</evidence>
<name>A0A1M4VG01_9FIRM</name>
<sequence length="403" mass="47254">MSLAYTRKFIILKKEFSTMAGRNPKGHCKLEIRGLKGIVTVNIENAEVDNFYNVLFISDDKANPVWELGKIFTDDLGRGKGEYSFIQRELENKNFPIDRISGILITRENQVCLGGYLTKEDGSIERYIKSMPLNLEMESKSEPESDPIPEILELDEVEVTEVPEMEKLEEVQEFVEAEEILEEILEIDEVEQQVDIEPMLQEQETEVKKYEEEIIELNNEEIIEEKENNEFELEVLDEDSMEPDYKTLDYIKKLNQKNQTTNYVLSILRFFPYIEPFTHNIKGYNWWLVELDKENEYRAFLPYFSYIVGGNNKEYYNSDMVTCNHLMSKYGHYLFGLYNEGEAVKYFVYGIPGSFTISEHPYRGTNGFNTWYQGKNIEGYWILYIDPMTGRPIKPVIPMIPVN</sequence>
<keyword evidence="1" id="KW-0175">Coiled coil</keyword>
<dbReference type="GeneID" id="90993830"/>
<organism evidence="2 3">
    <name type="scientific">Tissierella praeacuta DSM 18095</name>
    <dbReference type="NCBI Taxonomy" id="1123404"/>
    <lineage>
        <taxon>Bacteria</taxon>
        <taxon>Bacillati</taxon>
        <taxon>Bacillota</taxon>
        <taxon>Tissierellia</taxon>
        <taxon>Tissierellales</taxon>
        <taxon>Tissierellaceae</taxon>
        <taxon>Tissierella</taxon>
    </lineage>
</organism>
<dbReference type="RefSeq" id="WP_072974824.1">
    <property type="nucleotide sequence ID" value="NZ_FQTY01000005.1"/>
</dbReference>
<keyword evidence="3" id="KW-1185">Reference proteome</keyword>
<accession>A0A1M4VG01</accession>
<proteinExistence type="predicted"/>
<gene>
    <name evidence="2" type="ORF">SAMN02745784_01439</name>
</gene>
<dbReference type="EMBL" id="FQTY01000005">
    <property type="protein sequence ID" value="SHE67858.1"/>
    <property type="molecule type" value="Genomic_DNA"/>
</dbReference>
<feature type="coiled-coil region" evidence="1">
    <location>
        <begin position="200"/>
        <end position="239"/>
    </location>
</feature>
<dbReference type="AlphaFoldDB" id="A0A1M4VG01"/>